<evidence type="ECO:0000256" key="6">
    <source>
        <dbReference type="HAMAP-Rule" id="MF_02201"/>
    </source>
</evidence>
<dbReference type="InterPro" id="IPR017900">
    <property type="entry name" value="4Fe4S_Fe_S_CS"/>
</dbReference>
<comment type="similarity">
    <text evidence="6">Belongs to the NapF family.</text>
</comment>
<dbReference type="SUPFAM" id="SSF54862">
    <property type="entry name" value="4Fe-4S ferredoxins"/>
    <property type="match status" value="1"/>
</dbReference>
<feature type="binding site" evidence="6">
    <location>
        <position position="51"/>
    </location>
    <ligand>
        <name>[4Fe-4S] cluster</name>
        <dbReference type="ChEBI" id="CHEBI:49883"/>
        <label>1</label>
    </ligand>
</feature>
<feature type="binding site" evidence="6">
    <location>
        <position position="47"/>
    </location>
    <ligand>
        <name>[4Fe-4S] cluster</name>
        <dbReference type="ChEBI" id="CHEBI:49883"/>
        <label>1</label>
    </ligand>
</feature>
<dbReference type="Pfam" id="PF00037">
    <property type="entry name" value="Fer4"/>
    <property type="match status" value="1"/>
</dbReference>
<dbReference type="GO" id="GO:0046872">
    <property type="term" value="F:metal ion binding"/>
    <property type="evidence" value="ECO:0007669"/>
    <property type="project" value="UniProtKB-KW"/>
</dbReference>
<keyword evidence="4 6" id="KW-0408">Iron</keyword>
<keyword evidence="6" id="KW-0963">Cytoplasm</keyword>
<feature type="domain" description="4Fe-4S ferredoxin-type" evidence="7">
    <location>
        <begin position="31"/>
        <end position="61"/>
    </location>
</feature>
<evidence type="ECO:0000313" key="9">
    <source>
        <dbReference type="Proteomes" id="UP000291106"/>
    </source>
</evidence>
<feature type="binding site" evidence="6">
    <location>
        <position position="148"/>
    </location>
    <ligand>
        <name>[4Fe-4S] cluster</name>
        <dbReference type="ChEBI" id="CHEBI:49883"/>
        <label>3</label>
    </ligand>
</feature>
<dbReference type="Gene3D" id="3.30.70.20">
    <property type="match status" value="2"/>
</dbReference>
<protein>
    <recommendedName>
        <fullName evidence="6">Ferredoxin-type protein NapF</fullName>
    </recommendedName>
</protein>
<evidence type="ECO:0000256" key="3">
    <source>
        <dbReference type="ARBA" id="ARBA00022737"/>
    </source>
</evidence>
<reference evidence="8 9" key="1">
    <citation type="submission" date="2019-02" db="EMBL/GenBank/DDBJ databases">
        <title>Shewanella sp. D4-2 isolated from Dokdo Island.</title>
        <authorList>
            <person name="Baek K."/>
        </authorList>
    </citation>
    <scope>NUCLEOTIDE SEQUENCE [LARGE SCALE GENOMIC DNA]</scope>
    <source>
        <strain evidence="8 9">D4-2</strain>
    </source>
</reference>
<dbReference type="Proteomes" id="UP000291106">
    <property type="component" value="Chromosome"/>
</dbReference>
<dbReference type="InterPro" id="IPR004496">
    <property type="entry name" value="NapF"/>
</dbReference>
<dbReference type="CDD" id="cd10564">
    <property type="entry name" value="NapF_like"/>
    <property type="match status" value="1"/>
</dbReference>
<dbReference type="RefSeq" id="WP_130602181.1">
    <property type="nucleotide sequence ID" value="NZ_CP036200.1"/>
</dbReference>
<dbReference type="GO" id="GO:0005737">
    <property type="term" value="C:cytoplasm"/>
    <property type="evidence" value="ECO:0007669"/>
    <property type="project" value="UniProtKB-SubCell"/>
</dbReference>
<dbReference type="OrthoDB" id="9808559at2"/>
<feature type="domain" description="4Fe-4S ferredoxin-type" evidence="7">
    <location>
        <begin position="62"/>
        <end position="93"/>
    </location>
</feature>
<sequence length="166" mass="18575">MSQSPKRDSINHARRNLFRRNKTNALRPPWTKTDIEFTDVCTRCDKCIKACETGILFRGDGGFVEVDFKKDECTFCEKCVDVCEEPIFDKTAEQPWSYLAKVQDHCLTFSGVWCQSCKDACEPRAIRFQLAVGAVPKPEIDLEACTGCGACVAPCPNNSIQVVTPN</sequence>
<comment type="function">
    <text evidence="6">Could be involved in the maturation of NapA, the catalytic subunit of the periplasmic nitrate reductase, before its export into the periplasm.</text>
</comment>
<evidence type="ECO:0000256" key="2">
    <source>
        <dbReference type="ARBA" id="ARBA00022723"/>
    </source>
</evidence>
<keyword evidence="2 6" id="KW-0479">Metal-binding</keyword>
<dbReference type="InterPro" id="IPR050572">
    <property type="entry name" value="Fe-S_Ferredoxin"/>
</dbReference>
<feature type="domain" description="4Fe-4S ferredoxin-type" evidence="7">
    <location>
        <begin position="136"/>
        <end position="165"/>
    </location>
</feature>
<comment type="cofactor">
    <cofactor evidence="6">
        <name>[4Fe-4S] cluster</name>
        <dbReference type="ChEBI" id="CHEBI:49883"/>
    </cofactor>
</comment>
<name>A0A411PL61_9GAMM</name>
<gene>
    <name evidence="6 8" type="primary">napF</name>
    <name evidence="8" type="ORF">EXU30_17435</name>
</gene>
<feature type="binding site" evidence="6">
    <location>
        <position position="44"/>
    </location>
    <ligand>
        <name>[4Fe-4S] cluster</name>
        <dbReference type="ChEBI" id="CHEBI:49883"/>
        <label>1</label>
    </ligand>
</feature>
<dbReference type="NCBIfam" id="TIGR00402">
    <property type="entry name" value="napF"/>
    <property type="match status" value="1"/>
</dbReference>
<keyword evidence="1 6" id="KW-0004">4Fe-4S</keyword>
<keyword evidence="9" id="KW-1185">Reference proteome</keyword>
<proteinExistence type="inferred from homology"/>
<comment type="subcellular location">
    <subcellularLocation>
        <location evidence="6">Cytoplasm</location>
    </subcellularLocation>
</comment>
<dbReference type="Pfam" id="PF12838">
    <property type="entry name" value="Fer4_7"/>
    <property type="match status" value="1"/>
</dbReference>
<feature type="binding site" evidence="6">
    <location>
        <position position="83"/>
    </location>
    <ligand>
        <name>[4Fe-4S] cluster</name>
        <dbReference type="ChEBI" id="CHEBI:49883"/>
        <label>2</label>
    </ligand>
</feature>
<accession>A0A411PL61</accession>
<feature type="binding site" evidence="6">
    <location>
        <position position="41"/>
    </location>
    <ligand>
        <name>[4Fe-4S] cluster</name>
        <dbReference type="ChEBI" id="CHEBI:49883"/>
        <label>1</label>
    </ligand>
</feature>
<evidence type="ECO:0000256" key="5">
    <source>
        <dbReference type="ARBA" id="ARBA00023014"/>
    </source>
</evidence>
<feature type="binding site" evidence="6">
    <location>
        <position position="151"/>
    </location>
    <ligand>
        <name>[4Fe-4S] cluster</name>
        <dbReference type="ChEBI" id="CHEBI:49883"/>
        <label>3</label>
    </ligand>
</feature>
<dbReference type="KEGG" id="smai:EXU30_17435"/>
<dbReference type="PANTHER" id="PTHR43687">
    <property type="entry name" value="ADENYLYLSULFATE REDUCTASE, BETA SUBUNIT"/>
    <property type="match status" value="1"/>
</dbReference>
<evidence type="ECO:0000256" key="4">
    <source>
        <dbReference type="ARBA" id="ARBA00023004"/>
    </source>
</evidence>
<dbReference type="PROSITE" id="PS00198">
    <property type="entry name" value="4FE4S_FER_1"/>
    <property type="match status" value="1"/>
</dbReference>
<evidence type="ECO:0000313" key="8">
    <source>
        <dbReference type="EMBL" id="QBF84254.1"/>
    </source>
</evidence>
<dbReference type="InterPro" id="IPR017896">
    <property type="entry name" value="4Fe4S_Fe-S-bd"/>
</dbReference>
<keyword evidence="5 6" id="KW-0411">Iron-sulfur</keyword>
<comment type="subunit">
    <text evidence="6">Interacts with the cytoplasmic NapA precursor.</text>
</comment>
<evidence type="ECO:0000259" key="7">
    <source>
        <dbReference type="PROSITE" id="PS51379"/>
    </source>
</evidence>
<organism evidence="8 9">
    <name type="scientific">Shewanella maritima</name>
    <dbReference type="NCBI Taxonomy" id="2520507"/>
    <lineage>
        <taxon>Bacteria</taxon>
        <taxon>Pseudomonadati</taxon>
        <taxon>Pseudomonadota</taxon>
        <taxon>Gammaproteobacteria</taxon>
        <taxon>Alteromonadales</taxon>
        <taxon>Shewanellaceae</taxon>
        <taxon>Shewanella</taxon>
    </lineage>
</organism>
<dbReference type="GO" id="GO:0051539">
    <property type="term" value="F:4 iron, 4 sulfur cluster binding"/>
    <property type="evidence" value="ECO:0007669"/>
    <property type="project" value="UniProtKB-UniRule"/>
</dbReference>
<feature type="binding site" evidence="6">
    <location>
        <position position="76"/>
    </location>
    <ligand>
        <name>[4Fe-4S] cluster</name>
        <dbReference type="ChEBI" id="CHEBI:49883"/>
        <label>2</label>
    </ligand>
</feature>
<evidence type="ECO:0000256" key="1">
    <source>
        <dbReference type="ARBA" id="ARBA00022485"/>
    </source>
</evidence>
<dbReference type="PANTHER" id="PTHR43687:SF1">
    <property type="entry name" value="FERREDOXIN III"/>
    <property type="match status" value="1"/>
</dbReference>
<feature type="binding site" evidence="6">
    <location>
        <position position="79"/>
    </location>
    <ligand>
        <name>[4Fe-4S] cluster</name>
        <dbReference type="ChEBI" id="CHEBI:49883"/>
        <label>2</label>
    </ligand>
</feature>
<feature type="binding site" evidence="6">
    <location>
        <position position="155"/>
    </location>
    <ligand>
        <name>[4Fe-4S] cluster</name>
        <dbReference type="ChEBI" id="CHEBI:49883"/>
        <label>3</label>
    </ligand>
</feature>
<dbReference type="EMBL" id="CP036200">
    <property type="protein sequence ID" value="QBF84254.1"/>
    <property type="molecule type" value="Genomic_DNA"/>
</dbReference>
<dbReference type="HAMAP" id="MF_02201">
    <property type="entry name" value="NapF"/>
    <property type="match status" value="1"/>
</dbReference>
<dbReference type="AlphaFoldDB" id="A0A411PL61"/>
<feature type="binding site" evidence="6">
    <location>
        <position position="73"/>
    </location>
    <ligand>
        <name>[4Fe-4S] cluster</name>
        <dbReference type="ChEBI" id="CHEBI:49883"/>
        <label>2</label>
    </ligand>
</feature>
<feature type="binding site" evidence="6">
    <location>
        <position position="145"/>
    </location>
    <ligand>
        <name>[4Fe-4S] cluster</name>
        <dbReference type="ChEBI" id="CHEBI:49883"/>
        <label>3</label>
    </ligand>
</feature>
<keyword evidence="3 6" id="KW-0677">Repeat</keyword>
<dbReference type="PROSITE" id="PS51379">
    <property type="entry name" value="4FE4S_FER_2"/>
    <property type="match status" value="3"/>
</dbReference>